<organism evidence="1 2">
    <name type="scientific">Brevibacillus fulvus</name>
    <dbReference type="NCBI Taxonomy" id="1125967"/>
    <lineage>
        <taxon>Bacteria</taxon>
        <taxon>Bacillati</taxon>
        <taxon>Bacillota</taxon>
        <taxon>Bacilli</taxon>
        <taxon>Bacillales</taxon>
        <taxon>Paenibacillaceae</taxon>
        <taxon>Brevibacillus</taxon>
    </lineage>
</organism>
<gene>
    <name evidence="1" type="ORF">JOD01_002528</name>
</gene>
<name>A0A938Y2S1_9BACL</name>
<dbReference type="RefSeq" id="WP_204518658.1">
    <property type="nucleotide sequence ID" value="NZ_BAABIN010000005.1"/>
</dbReference>
<accession>A0A938Y2S1</accession>
<evidence type="ECO:0000313" key="2">
    <source>
        <dbReference type="Proteomes" id="UP000717624"/>
    </source>
</evidence>
<comment type="caution">
    <text evidence="1">The sequence shown here is derived from an EMBL/GenBank/DDBJ whole genome shotgun (WGS) entry which is preliminary data.</text>
</comment>
<dbReference type="Proteomes" id="UP000717624">
    <property type="component" value="Unassembled WGS sequence"/>
</dbReference>
<sequence length="311" mass="34151">MSNELAVITSLGDGNVFVKKTDGGQIRSVKGRMALSEKQGEIAVIQDKGMVTAKGFNKLNQIAGLSIVTPEKLTLPEGHTVVNPYPIIDPESGTISKVWVKKLAIGFSPIGNLVITSATLLYDVNMYFIQDLTNKVKYNKDAGRVCMEAMLTEEEKRSGGFYKIQGPLGVYVDFTHKEILKAVDTFINKKQFAERNAQTICERLVMSKHPALAYPYVEVSGPEKNRVAAVTVVGYVNEFDRKQLLEISAQAERGEEIKVNGQRAEIIETTAEATTEDMIIDQEEDEFSVSSGNQGDLFSRAASAGEGEVKF</sequence>
<evidence type="ECO:0000313" key="1">
    <source>
        <dbReference type="EMBL" id="MBM7590916.1"/>
    </source>
</evidence>
<dbReference type="EMBL" id="JAFBEB010000008">
    <property type="protein sequence ID" value="MBM7590916.1"/>
    <property type="molecule type" value="Genomic_DNA"/>
</dbReference>
<reference evidence="1" key="1">
    <citation type="submission" date="2021-01" db="EMBL/GenBank/DDBJ databases">
        <title>Genomic Encyclopedia of Type Strains, Phase IV (KMG-IV): sequencing the most valuable type-strain genomes for metagenomic binning, comparative biology and taxonomic classification.</title>
        <authorList>
            <person name="Goeker M."/>
        </authorList>
    </citation>
    <scope>NUCLEOTIDE SEQUENCE</scope>
    <source>
        <strain evidence="1">DSM 25523</strain>
    </source>
</reference>
<dbReference type="AlphaFoldDB" id="A0A938Y2S1"/>
<proteinExistence type="predicted"/>
<keyword evidence="2" id="KW-1185">Reference proteome</keyword>
<protein>
    <submittedName>
        <fullName evidence="1">Uncharacterized protein</fullName>
    </submittedName>
</protein>